<dbReference type="PANTHER" id="PTHR10188:SF8">
    <property type="entry name" value="THREONINE ASPARTASE 1"/>
    <property type="match status" value="1"/>
</dbReference>
<dbReference type="AlphaFoldDB" id="A0A8H6W7S0"/>
<dbReference type="EMBL" id="JACAZE010000009">
    <property type="protein sequence ID" value="KAF7306106.1"/>
    <property type="molecule type" value="Genomic_DNA"/>
</dbReference>
<dbReference type="PANTHER" id="PTHR10188">
    <property type="entry name" value="L-ASPARAGINASE"/>
    <property type="match status" value="1"/>
</dbReference>
<dbReference type="GO" id="GO:0004298">
    <property type="term" value="F:threonine-type endopeptidase activity"/>
    <property type="evidence" value="ECO:0007669"/>
    <property type="project" value="InterPro"/>
</dbReference>
<feature type="active site" description="Nucleophile" evidence="1">
    <location>
        <position position="174"/>
    </location>
</feature>
<accession>A0A8H6W7S0</accession>
<dbReference type="InterPro" id="IPR000246">
    <property type="entry name" value="Peptidase_T2"/>
</dbReference>
<name>A0A8H6W7S0_MYCCL</name>
<dbReference type="Pfam" id="PF01112">
    <property type="entry name" value="Asparaginase_2"/>
    <property type="match status" value="1"/>
</dbReference>
<protein>
    <recommendedName>
        <fullName evidence="5">N-terminal nucleophile aminohydrolase</fullName>
    </recommendedName>
</protein>
<dbReference type="SUPFAM" id="SSF56235">
    <property type="entry name" value="N-terminal nucleophile aminohydrolases (Ntn hydrolases)"/>
    <property type="match status" value="1"/>
</dbReference>
<proteinExistence type="predicted"/>
<dbReference type="GO" id="GO:0051604">
    <property type="term" value="P:protein maturation"/>
    <property type="evidence" value="ECO:0007669"/>
    <property type="project" value="TreeGrafter"/>
</dbReference>
<keyword evidence="4" id="KW-1185">Reference proteome</keyword>
<evidence type="ECO:0008006" key="5">
    <source>
        <dbReference type="Google" id="ProtNLM"/>
    </source>
</evidence>
<dbReference type="GO" id="GO:0005737">
    <property type="term" value="C:cytoplasm"/>
    <property type="evidence" value="ECO:0007669"/>
    <property type="project" value="TreeGrafter"/>
</dbReference>
<reference evidence="3" key="1">
    <citation type="submission" date="2020-05" db="EMBL/GenBank/DDBJ databases">
        <title>Mycena genomes resolve the evolution of fungal bioluminescence.</title>
        <authorList>
            <person name="Tsai I.J."/>
        </authorList>
    </citation>
    <scope>NUCLEOTIDE SEQUENCE</scope>
    <source>
        <strain evidence="3">110903Hualien_Pintung</strain>
    </source>
</reference>
<evidence type="ECO:0000256" key="1">
    <source>
        <dbReference type="PIRSR" id="PIRSR600246-1"/>
    </source>
</evidence>
<organism evidence="3 4">
    <name type="scientific">Mycena chlorophos</name>
    <name type="common">Agaric fungus</name>
    <name type="synonym">Agaricus chlorophos</name>
    <dbReference type="NCBI Taxonomy" id="658473"/>
    <lineage>
        <taxon>Eukaryota</taxon>
        <taxon>Fungi</taxon>
        <taxon>Dikarya</taxon>
        <taxon>Basidiomycota</taxon>
        <taxon>Agaricomycotina</taxon>
        <taxon>Agaricomycetes</taxon>
        <taxon>Agaricomycetidae</taxon>
        <taxon>Agaricales</taxon>
        <taxon>Marasmiineae</taxon>
        <taxon>Mycenaceae</taxon>
        <taxon>Mycena</taxon>
    </lineage>
</organism>
<dbReference type="OrthoDB" id="77601at2759"/>
<evidence type="ECO:0000256" key="2">
    <source>
        <dbReference type="PIRSR" id="PIRSR600246-3"/>
    </source>
</evidence>
<dbReference type="InterPro" id="IPR029055">
    <property type="entry name" value="Ntn_hydrolases_N"/>
</dbReference>
<feature type="site" description="Cleavage; by autolysis" evidence="2">
    <location>
        <begin position="173"/>
        <end position="174"/>
    </location>
</feature>
<sequence>MHRVVHGGAGVHSATSEKEVKAALLGALAASETALDTVQSAIASLEDCGVLNAGRGSNLAFDGTVECDAAIMDGLTRDFGSVGAVSGIKNPISLALTILQHARTPDPLGRIPPMTLVSTGAHSFAASKTPHLLVPPDSLVSPRAKKQWATWKDRLSSAQDAATATDASSPMQDTVGAIVWDETSGNIASGVSSGGILLKYPGRIGEAAVFGAGCWAQTTHGKHRMACSVSGTGEHIIQTNLARRFGAALESEADPDVHAIVQRVLVDDFWLPSQSAGNPDPSAGVILLTTEEDGEGRERGRLWCGFTTPSFAIAYASPRCRPKAHILRRPPSIESRPADHPRVFVTAFPL</sequence>
<evidence type="ECO:0000313" key="3">
    <source>
        <dbReference type="EMBL" id="KAF7306106.1"/>
    </source>
</evidence>
<evidence type="ECO:0000313" key="4">
    <source>
        <dbReference type="Proteomes" id="UP000613580"/>
    </source>
</evidence>
<gene>
    <name evidence="3" type="ORF">HMN09_00765800</name>
</gene>
<dbReference type="Proteomes" id="UP000613580">
    <property type="component" value="Unassembled WGS sequence"/>
</dbReference>
<comment type="caution">
    <text evidence="3">The sequence shown here is derived from an EMBL/GenBank/DDBJ whole genome shotgun (WGS) entry which is preliminary data.</text>
</comment>
<dbReference type="Gene3D" id="3.60.20.30">
    <property type="entry name" value="(Glycosyl)asparaginase"/>
    <property type="match status" value="1"/>
</dbReference>
<dbReference type="InterPro" id="IPR037464">
    <property type="entry name" value="Taspase1"/>
</dbReference>
<dbReference type="CDD" id="cd04514">
    <property type="entry name" value="Taspase1_like"/>
    <property type="match status" value="1"/>
</dbReference>